<reference evidence="11 12" key="1">
    <citation type="submission" date="2020-07" db="EMBL/GenBank/DDBJ databases">
        <title>Complete genome and description of Selenomonas timonensis sp. nov., a new bacterium isolated from a gingivitis subject.</title>
        <authorList>
            <person name="Antezack A."/>
        </authorList>
    </citation>
    <scope>NUCLEOTIDE SEQUENCE [LARGE SCALE GENOMIC DNA]</scope>
    <source>
        <strain evidence="11 12">Marseille-Q3039</strain>
    </source>
</reference>
<keyword evidence="2" id="KW-0813">Transport</keyword>
<dbReference type="InterPro" id="IPR027417">
    <property type="entry name" value="P-loop_NTPase"/>
</dbReference>
<protein>
    <submittedName>
        <fullName evidence="11">ABC transporter ATP-binding protein</fullName>
    </submittedName>
</protein>
<dbReference type="Proteomes" id="UP000515480">
    <property type="component" value="Chromosome"/>
</dbReference>
<dbReference type="PANTHER" id="PTHR42771">
    <property type="entry name" value="IRON(3+)-HYDROXAMATE IMPORT ATP-BINDING PROTEIN FHUC"/>
    <property type="match status" value="1"/>
</dbReference>
<accession>A0A7G7VLP7</accession>
<keyword evidence="8" id="KW-0406">Ion transport</keyword>
<dbReference type="InterPro" id="IPR017871">
    <property type="entry name" value="ABC_transporter-like_CS"/>
</dbReference>
<keyword evidence="7" id="KW-0408">Iron</keyword>
<dbReference type="Pfam" id="PF00005">
    <property type="entry name" value="ABC_tran"/>
    <property type="match status" value="1"/>
</dbReference>
<keyword evidence="6 11" id="KW-0067">ATP-binding</keyword>
<proteinExistence type="predicted"/>
<dbReference type="GO" id="GO:0016887">
    <property type="term" value="F:ATP hydrolysis activity"/>
    <property type="evidence" value="ECO:0007669"/>
    <property type="project" value="InterPro"/>
</dbReference>
<dbReference type="PANTHER" id="PTHR42771:SF2">
    <property type="entry name" value="IRON(3+)-HYDROXAMATE IMPORT ATP-BINDING PROTEIN FHUC"/>
    <property type="match status" value="1"/>
</dbReference>
<dbReference type="CDD" id="cd03214">
    <property type="entry name" value="ABC_Iron-Siderophores_B12_Hemin"/>
    <property type="match status" value="1"/>
</dbReference>
<evidence type="ECO:0000259" key="10">
    <source>
        <dbReference type="PROSITE" id="PS50893"/>
    </source>
</evidence>
<keyword evidence="12" id="KW-1185">Reference proteome</keyword>
<feature type="domain" description="ABC transporter" evidence="10">
    <location>
        <begin position="5"/>
        <end position="242"/>
    </location>
</feature>
<keyword evidence="5" id="KW-0547">Nucleotide-binding</keyword>
<dbReference type="GO" id="GO:0005886">
    <property type="term" value="C:plasma membrane"/>
    <property type="evidence" value="ECO:0007669"/>
    <property type="project" value="UniProtKB-SubCell"/>
</dbReference>
<sequence>MSAGMSTRNLCVKIAGKEILHGLNVEIAAGRRTAIIGPNGAGKTTLLRALAGLNRRYTGEIMLDGRELGSYAEKELARVRAILPQERAAAQGLTVEQLVTYGRFAHAGLFQTHADAEDREAIAWAMETAHVSAFAEREVHTLSGGERQRVFLAMALSQRPRLLLLDEPTTYLDVAHQLRVMEIISALNRVHGMTILMVLHDMAHAMQYADDIVLVEAGRVVATGTPTEVLTEERIAAVFGVEVEIFTNSRGIRVPSPVALVGE</sequence>
<evidence type="ECO:0000256" key="8">
    <source>
        <dbReference type="ARBA" id="ARBA00023065"/>
    </source>
</evidence>
<dbReference type="FunFam" id="3.40.50.300:FF:000134">
    <property type="entry name" value="Iron-enterobactin ABC transporter ATP-binding protein"/>
    <property type="match status" value="1"/>
</dbReference>
<evidence type="ECO:0000256" key="5">
    <source>
        <dbReference type="ARBA" id="ARBA00022741"/>
    </source>
</evidence>
<evidence type="ECO:0000313" key="12">
    <source>
        <dbReference type="Proteomes" id="UP000515480"/>
    </source>
</evidence>
<dbReference type="InterPro" id="IPR003439">
    <property type="entry name" value="ABC_transporter-like_ATP-bd"/>
</dbReference>
<gene>
    <name evidence="11" type="ORF">H1B31_03650</name>
</gene>
<dbReference type="PROSITE" id="PS00211">
    <property type="entry name" value="ABC_TRANSPORTER_1"/>
    <property type="match status" value="1"/>
</dbReference>
<dbReference type="InterPro" id="IPR051535">
    <property type="entry name" value="Siderophore_ABC-ATPase"/>
</dbReference>
<evidence type="ECO:0000256" key="4">
    <source>
        <dbReference type="ARBA" id="ARBA00022496"/>
    </source>
</evidence>
<dbReference type="Gene3D" id="3.40.50.300">
    <property type="entry name" value="P-loop containing nucleotide triphosphate hydrolases"/>
    <property type="match status" value="1"/>
</dbReference>
<dbReference type="SUPFAM" id="SSF52540">
    <property type="entry name" value="P-loop containing nucleoside triphosphate hydrolases"/>
    <property type="match status" value="1"/>
</dbReference>
<keyword evidence="4" id="KW-0410">Iron transport</keyword>
<dbReference type="RefSeq" id="WP_185980935.1">
    <property type="nucleotide sequence ID" value="NZ_CP060204.1"/>
</dbReference>
<keyword evidence="9" id="KW-0472">Membrane</keyword>
<evidence type="ECO:0000256" key="1">
    <source>
        <dbReference type="ARBA" id="ARBA00004202"/>
    </source>
</evidence>
<dbReference type="EMBL" id="CP060204">
    <property type="protein sequence ID" value="QNH55040.1"/>
    <property type="molecule type" value="Genomic_DNA"/>
</dbReference>
<name>A0A7G7VLP7_9FIRM</name>
<evidence type="ECO:0000256" key="9">
    <source>
        <dbReference type="ARBA" id="ARBA00023136"/>
    </source>
</evidence>
<dbReference type="AlphaFoldDB" id="A0A7G7VLP7"/>
<evidence type="ECO:0000256" key="6">
    <source>
        <dbReference type="ARBA" id="ARBA00022840"/>
    </source>
</evidence>
<dbReference type="InterPro" id="IPR003593">
    <property type="entry name" value="AAA+_ATPase"/>
</dbReference>
<evidence type="ECO:0000313" key="11">
    <source>
        <dbReference type="EMBL" id="QNH55040.1"/>
    </source>
</evidence>
<keyword evidence="3" id="KW-1003">Cell membrane</keyword>
<evidence type="ECO:0000256" key="7">
    <source>
        <dbReference type="ARBA" id="ARBA00023004"/>
    </source>
</evidence>
<organism evidence="11 12">
    <name type="scientific">Selenomonas timonae</name>
    <dbReference type="NCBI Taxonomy" id="2754044"/>
    <lineage>
        <taxon>Bacteria</taxon>
        <taxon>Bacillati</taxon>
        <taxon>Bacillota</taxon>
        <taxon>Negativicutes</taxon>
        <taxon>Selenomonadales</taxon>
        <taxon>Selenomonadaceae</taxon>
        <taxon>Selenomonas</taxon>
    </lineage>
</organism>
<evidence type="ECO:0000256" key="3">
    <source>
        <dbReference type="ARBA" id="ARBA00022475"/>
    </source>
</evidence>
<dbReference type="PROSITE" id="PS50893">
    <property type="entry name" value="ABC_TRANSPORTER_2"/>
    <property type="match status" value="1"/>
</dbReference>
<dbReference type="GO" id="GO:0005524">
    <property type="term" value="F:ATP binding"/>
    <property type="evidence" value="ECO:0007669"/>
    <property type="project" value="UniProtKB-KW"/>
</dbReference>
<dbReference type="KEGG" id="stim:H1B31_03650"/>
<comment type="subcellular location">
    <subcellularLocation>
        <location evidence="1">Cell membrane</location>
        <topology evidence="1">Peripheral membrane protein</topology>
    </subcellularLocation>
</comment>
<evidence type="ECO:0000256" key="2">
    <source>
        <dbReference type="ARBA" id="ARBA00022448"/>
    </source>
</evidence>
<dbReference type="GO" id="GO:0006826">
    <property type="term" value="P:iron ion transport"/>
    <property type="evidence" value="ECO:0007669"/>
    <property type="project" value="UniProtKB-KW"/>
</dbReference>
<dbReference type="SMART" id="SM00382">
    <property type="entry name" value="AAA"/>
    <property type="match status" value="1"/>
</dbReference>